<dbReference type="Proteomes" id="UP001189429">
    <property type="component" value="Unassembled WGS sequence"/>
</dbReference>
<dbReference type="EMBL" id="CAUYUJ010010001">
    <property type="protein sequence ID" value="CAK0828254.1"/>
    <property type="molecule type" value="Genomic_DNA"/>
</dbReference>
<organism evidence="2 3">
    <name type="scientific">Prorocentrum cordatum</name>
    <dbReference type="NCBI Taxonomy" id="2364126"/>
    <lineage>
        <taxon>Eukaryota</taxon>
        <taxon>Sar</taxon>
        <taxon>Alveolata</taxon>
        <taxon>Dinophyceae</taxon>
        <taxon>Prorocentrales</taxon>
        <taxon>Prorocentraceae</taxon>
        <taxon>Prorocentrum</taxon>
    </lineage>
</organism>
<accession>A0ABN9SAU0</accession>
<sequence length="328" mass="34776">MATASSSSSSSSSCSPSAVVGLPRRARRMGQDLSSRCFRTVRVPRLLLRPGPRRGRRGTAFVLRAAPPGGACLPGPRRRLPGRWRLRWRRLRWRRLRRRRLRGLPGQVRGRGRLCAGASAGSGGPARVLAASRWAAEAAGAPPAGAAPAAPAEPPRGQPGALRAILADVGAAESEVWRAAFERAAGGRAAVPMDCAGVRDLVTAHSGISEQDLDTELIRVASRREDLHIDAHGFAALLRGSSMSDGEALERFIELSANGDTVTAEQCRDDLLAMTRSKLGAQAEAADCEQIVAAAMPKSGAVVSMEEFVNCAKLVARILRVARYTGAL</sequence>
<comment type="caution">
    <text evidence="2">The sequence shown here is derived from an EMBL/GenBank/DDBJ whole genome shotgun (WGS) entry which is preliminary data.</text>
</comment>
<gene>
    <name evidence="2" type="ORF">PCOR1329_LOCUS27531</name>
</gene>
<evidence type="ECO:0000256" key="1">
    <source>
        <dbReference type="SAM" id="MobiDB-lite"/>
    </source>
</evidence>
<protein>
    <submittedName>
        <fullName evidence="2">Uncharacterized protein</fullName>
    </submittedName>
</protein>
<reference evidence="2" key="1">
    <citation type="submission" date="2023-10" db="EMBL/GenBank/DDBJ databases">
        <authorList>
            <person name="Chen Y."/>
            <person name="Shah S."/>
            <person name="Dougan E. K."/>
            <person name="Thang M."/>
            <person name="Chan C."/>
        </authorList>
    </citation>
    <scope>NUCLEOTIDE SEQUENCE [LARGE SCALE GENOMIC DNA]</scope>
</reference>
<proteinExistence type="predicted"/>
<name>A0ABN9SAU0_9DINO</name>
<feature type="compositionally biased region" description="Low complexity" evidence="1">
    <location>
        <begin position="1"/>
        <end position="17"/>
    </location>
</feature>
<evidence type="ECO:0000313" key="2">
    <source>
        <dbReference type="EMBL" id="CAK0828254.1"/>
    </source>
</evidence>
<evidence type="ECO:0000313" key="3">
    <source>
        <dbReference type="Proteomes" id="UP001189429"/>
    </source>
</evidence>
<keyword evidence="3" id="KW-1185">Reference proteome</keyword>
<feature type="region of interest" description="Disordered" evidence="1">
    <location>
        <begin position="1"/>
        <end position="26"/>
    </location>
</feature>